<dbReference type="EMBL" id="CP036289">
    <property type="protein sequence ID" value="QDU76942.1"/>
    <property type="molecule type" value="Genomic_DNA"/>
</dbReference>
<accession>A0A518CCJ8</accession>
<reference evidence="2" key="1">
    <citation type="submission" date="2019-02" db="EMBL/GenBank/DDBJ databases">
        <title>Deep-cultivation of Planctomycetes and their phenomic and genomic characterization uncovers novel biology.</title>
        <authorList>
            <person name="Wiegand S."/>
            <person name="Jogler M."/>
            <person name="Boedeker C."/>
            <person name="Pinto D."/>
            <person name="Vollmers J."/>
            <person name="Rivas-Marin E."/>
            <person name="Kohn T."/>
            <person name="Peeters S.H."/>
            <person name="Heuer A."/>
            <person name="Rast P."/>
            <person name="Oberbeckmann S."/>
            <person name="Bunk B."/>
            <person name="Jeske O."/>
            <person name="Meyerdierks A."/>
            <person name="Storesund J.E."/>
            <person name="Kallscheuer N."/>
            <person name="Luecker S."/>
            <person name="Lage O.M."/>
            <person name="Pohl T."/>
            <person name="Merkel B.J."/>
            <person name="Hornburger P."/>
            <person name="Mueller R.-W."/>
            <person name="Bruemmer F."/>
            <person name="Labrenz M."/>
            <person name="Spormann A.M."/>
            <person name="Op den Camp H."/>
            <person name="Overmann J."/>
            <person name="Amann R."/>
            <person name="Jetten M.S.M."/>
            <person name="Mascher T."/>
            <person name="Medema M.H."/>
            <person name="Devos D.P."/>
            <person name="Kaster A.-K."/>
            <person name="Ovreas L."/>
            <person name="Rohde M."/>
            <person name="Galperin M.Y."/>
            <person name="Jogler C."/>
        </authorList>
    </citation>
    <scope>NUCLEOTIDE SEQUENCE [LARGE SCALE GENOMIC DNA]</scope>
    <source>
        <strain evidence="2">Pan97</strain>
    </source>
</reference>
<dbReference type="OrthoDB" id="7041536at2"/>
<evidence type="ECO:0000313" key="2">
    <source>
        <dbReference type="Proteomes" id="UP000318626"/>
    </source>
</evidence>
<evidence type="ECO:0008006" key="3">
    <source>
        <dbReference type="Google" id="ProtNLM"/>
    </source>
</evidence>
<organism evidence="1 2">
    <name type="scientific">Bremerella volcania</name>
    <dbReference type="NCBI Taxonomy" id="2527984"/>
    <lineage>
        <taxon>Bacteria</taxon>
        <taxon>Pseudomonadati</taxon>
        <taxon>Planctomycetota</taxon>
        <taxon>Planctomycetia</taxon>
        <taxon>Pirellulales</taxon>
        <taxon>Pirellulaceae</taxon>
        <taxon>Bremerella</taxon>
    </lineage>
</organism>
<protein>
    <recommendedName>
        <fullName evidence="3">YaaC-like Protein</fullName>
    </recommendedName>
</protein>
<dbReference type="KEGG" id="bvo:Pan97_39990"/>
<proteinExistence type="predicted"/>
<evidence type="ECO:0000313" key="1">
    <source>
        <dbReference type="EMBL" id="QDU76942.1"/>
    </source>
</evidence>
<dbReference type="Pfam" id="PF14175">
    <property type="entry name" value="YaaC"/>
    <property type="match status" value="1"/>
</dbReference>
<gene>
    <name evidence="1" type="ORF">Pan97_39990</name>
</gene>
<dbReference type="InterPro" id="IPR026988">
    <property type="entry name" value="YaaC-like"/>
</dbReference>
<keyword evidence="2" id="KW-1185">Reference proteome</keyword>
<dbReference type="AlphaFoldDB" id="A0A518CCJ8"/>
<dbReference type="Proteomes" id="UP000318626">
    <property type="component" value="Chromosome"/>
</dbReference>
<sequence length="389" mass="44427">MPLPQPRAGRVLRIKERPLEFSFWPMERTTRRYGLGTRVFATDAWTVIRRSAERRCIAAHRNAALALLEQGEDFYRASESGVKAAKPLLLYYCFMNLAKAFVLTCQQRHDVNNAQHGLAERLDPPPNDRELVNAYLNAFQTAPAGPLPPAGNNLNNFDELLLAISGNAVPANPHRYDLPVLLPQIVPGHRLWVEGTRGDDSERFVSVEKIEFYQEPGPKHIWLRLFVFADDLRRVGITHQDLLNRSRIGGLFREVAYNETISDRSLVCLEQLNPVTYGHRPSDEVPNLVAAVRHLLWRTVLSTPPYRKHYLYAAPPAEHPQVLPQILSIYAITYYLGSIVRYRPHHFDRILADNFGPFIEAFLNDQPKQFLYLMASEFAEKEVTKAAIV</sequence>
<name>A0A518CCJ8_9BACT</name>